<evidence type="ECO:0000313" key="2">
    <source>
        <dbReference type="Proteomes" id="UP001228171"/>
    </source>
</evidence>
<dbReference type="Proteomes" id="UP001228171">
    <property type="component" value="Unassembled WGS sequence"/>
</dbReference>
<gene>
    <name evidence="1" type="ORF">Q8P09_03890</name>
</gene>
<accession>A0ABT9HEU6</accession>
<dbReference type="EMBL" id="JAVAJI010000004">
    <property type="protein sequence ID" value="MDP4544217.1"/>
    <property type="molecule type" value="Genomic_DNA"/>
</dbReference>
<comment type="caution">
    <text evidence="1">The sequence shown here is derived from an EMBL/GenBank/DDBJ whole genome shotgun (WGS) entry which is preliminary data.</text>
</comment>
<sequence>MKNDKQAMDANSSADNVEEYLQTLGNDDAREMLYYSQEQAFSSDELARLINEERLNKLMAQSDEFLSNLNSEIGDFDEDNTDSGE</sequence>
<name>A0ABT9HEU6_9GAMM</name>
<evidence type="ECO:0000313" key="1">
    <source>
        <dbReference type="EMBL" id="MDP4544217.1"/>
    </source>
</evidence>
<dbReference type="RefSeq" id="WP_201589202.1">
    <property type="nucleotide sequence ID" value="NZ_DAMDIC010000002.1"/>
</dbReference>
<keyword evidence="2" id="KW-1185">Reference proteome</keyword>
<protein>
    <submittedName>
        <fullName evidence="1">Uncharacterized protein</fullName>
    </submittedName>
</protein>
<organism evidence="1 2">
    <name type="scientific">Psychrobacter faecalis</name>
    <dbReference type="NCBI Taxonomy" id="180588"/>
    <lineage>
        <taxon>Bacteria</taxon>
        <taxon>Pseudomonadati</taxon>
        <taxon>Pseudomonadota</taxon>
        <taxon>Gammaproteobacteria</taxon>
        <taxon>Moraxellales</taxon>
        <taxon>Moraxellaceae</taxon>
        <taxon>Psychrobacter</taxon>
    </lineage>
</organism>
<reference evidence="1 2" key="1">
    <citation type="submission" date="2023-08" db="EMBL/GenBank/DDBJ databases">
        <authorList>
            <person name="Kumar R."/>
        </authorList>
    </citation>
    <scope>NUCLEOTIDE SEQUENCE [LARGE SCALE GENOMIC DNA]</scope>
    <source>
        <strain evidence="1 2">LUR13</strain>
    </source>
</reference>
<proteinExistence type="predicted"/>